<accession>X0VXA1</accession>
<reference evidence="1" key="1">
    <citation type="journal article" date="2014" name="Front. Microbiol.">
        <title>High frequency of phylogenetically diverse reductive dehalogenase-homologous genes in deep subseafloor sedimentary metagenomes.</title>
        <authorList>
            <person name="Kawai M."/>
            <person name="Futagami T."/>
            <person name="Toyoda A."/>
            <person name="Takaki Y."/>
            <person name="Nishi S."/>
            <person name="Hori S."/>
            <person name="Arai W."/>
            <person name="Tsubouchi T."/>
            <person name="Morono Y."/>
            <person name="Uchiyama I."/>
            <person name="Ito T."/>
            <person name="Fujiyama A."/>
            <person name="Inagaki F."/>
            <person name="Takami H."/>
        </authorList>
    </citation>
    <scope>NUCLEOTIDE SEQUENCE</scope>
    <source>
        <strain evidence="1">Expedition CK06-06</strain>
    </source>
</reference>
<dbReference type="AlphaFoldDB" id="X0VXA1"/>
<dbReference type="EMBL" id="BARS01037811">
    <property type="protein sequence ID" value="GAG15747.1"/>
    <property type="molecule type" value="Genomic_DNA"/>
</dbReference>
<gene>
    <name evidence="1" type="ORF">S01H1_57931</name>
</gene>
<evidence type="ECO:0000313" key="1">
    <source>
        <dbReference type="EMBL" id="GAG15747.1"/>
    </source>
</evidence>
<comment type="caution">
    <text evidence="1">The sequence shown here is derived from an EMBL/GenBank/DDBJ whole genome shotgun (WGS) entry which is preliminary data.</text>
</comment>
<organism evidence="1">
    <name type="scientific">marine sediment metagenome</name>
    <dbReference type="NCBI Taxonomy" id="412755"/>
    <lineage>
        <taxon>unclassified sequences</taxon>
        <taxon>metagenomes</taxon>
        <taxon>ecological metagenomes</taxon>
    </lineage>
</organism>
<name>X0VXA1_9ZZZZ</name>
<protein>
    <submittedName>
        <fullName evidence="1">Uncharacterized protein</fullName>
    </submittedName>
</protein>
<sequence length="71" mass="8057">MEANLIHMGDVLMAGIAITLGRITYQPHMRYLFVFLPAVTTMTDDATNLTVGTLDKLSILEEDFLPYLQRR</sequence>
<proteinExistence type="predicted"/>